<comment type="caution">
    <text evidence="1">The sequence shown here is derived from an EMBL/GenBank/DDBJ whole genome shotgun (WGS) entry which is preliminary data.</text>
</comment>
<evidence type="ECO:0000313" key="1">
    <source>
        <dbReference type="EMBL" id="KAK5042360.1"/>
    </source>
</evidence>
<reference evidence="1 2" key="1">
    <citation type="submission" date="2023-08" db="EMBL/GenBank/DDBJ databases">
        <title>Black Yeasts Isolated from many extreme environments.</title>
        <authorList>
            <person name="Coleine C."/>
            <person name="Stajich J.E."/>
            <person name="Selbmann L."/>
        </authorList>
    </citation>
    <scope>NUCLEOTIDE SEQUENCE [LARGE SCALE GENOMIC DNA]</scope>
    <source>
        <strain evidence="1 2">CCFEE 5792</strain>
    </source>
</reference>
<sequence>MFDLVAKLAGVEQVLDEILTSLNTRIAASTYSPEDQAQHGEPKWAPTLRDVIPRYSKDIQGIREQIERDSRFHRSLKRTEGPDTQCAATVPQSCVQQASHTMAKRYEQRIKTLREISRNVIVSSPSLTRVLRNQEENPGGCIDSTRNVPSLCTPAKLGSLTSDGIPHRLEHGIIVLMPSKSQYRDIALLRSQAESLSARKTGVFKYVLPEDLELDIQATSNGATQVSKFGSSLAPNGSLHISRTEHTEILEMRDPLDRTDEPVAPGELADILEQRLTDPAAIAKMQYCTDMPARAIEDRLKLGLPAQSPIWPLKGNELRRTKCSIPGLHWPFAYQSGMHGSVHSLHEEYKNLISLNCLYYGRKLWQVIAPGDSHLIENEVKRWKYSQNIRHAA</sequence>
<dbReference type="Proteomes" id="UP001358417">
    <property type="component" value="Unassembled WGS sequence"/>
</dbReference>
<dbReference type="EMBL" id="JAVRRD010000084">
    <property type="protein sequence ID" value="KAK5042360.1"/>
    <property type="molecule type" value="Genomic_DNA"/>
</dbReference>
<proteinExistence type="predicted"/>
<dbReference type="RefSeq" id="XP_064699731.1">
    <property type="nucleotide sequence ID" value="XM_064856326.1"/>
</dbReference>
<name>A0AAV9MR67_9EURO</name>
<keyword evidence="2" id="KW-1185">Reference proteome</keyword>
<accession>A0AAV9MR67</accession>
<protein>
    <submittedName>
        <fullName evidence="1">Uncharacterized protein</fullName>
    </submittedName>
</protein>
<dbReference type="GeneID" id="89980951"/>
<dbReference type="AlphaFoldDB" id="A0AAV9MR67"/>
<dbReference type="Gene3D" id="2.60.120.650">
    <property type="entry name" value="Cupin"/>
    <property type="match status" value="1"/>
</dbReference>
<evidence type="ECO:0000313" key="2">
    <source>
        <dbReference type="Proteomes" id="UP001358417"/>
    </source>
</evidence>
<gene>
    <name evidence="1" type="ORF">LTR84_012812</name>
</gene>
<organism evidence="1 2">
    <name type="scientific">Exophiala bonariae</name>
    <dbReference type="NCBI Taxonomy" id="1690606"/>
    <lineage>
        <taxon>Eukaryota</taxon>
        <taxon>Fungi</taxon>
        <taxon>Dikarya</taxon>
        <taxon>Ascomycota</taxon>
        <taxon>Pezizomycotina</taxon>
        <taxon>Eurotiomycetes</taxon>
        <taxon>Chaetothyriomycetidae</taxon>
        <taxon>Chaetothyriales</taxon>
        <taxon>Herpotrichiellaceae</taxon>
        <taxon>Exophiala</taxon>
    </lineage>
</organism>